<dbReference type="PANTHER" id="PTHR42760">
    <property type="entry name" value="SHORT-CHAIN DEHYDROGENASES/REDUCTASES FAMILY MEMBER"/>
    <property type="match status" value="1"/>
</dbReference>
<dbReference type="KEGG" id="slom:PXH66_21115"/>
<dbReference type="InterPro" id="IPR002347">
    <property type="entry name" value="SDR_fam"/>
</dbReference>
<organism evidence="3 4">
    <name type="scientific">Synoicihabitans lomoniglobus</name>
    <dbReference type="NCBI Taxonomy" id="2909285"/>
    <lineage>
        <taxon>Bacteria</taxon>
        <taxon>Pseudomonadati</taxon>
        <taxon>Verrucomicrobiota</taxon>
        <taxon>Opitutia</taxon>
        <taxon>Opitutales</taxon>
        <taxon>Opitutaceae</taxon>
        <taxon>Synoicihabitans</taxon>
    </lineage>
</organism>
<dbReference type="Proteomes" id="UP001218638">
    <property type="component" value="Chromosome"/>
</dbReference>
<comment type="similarity">
    <text evidence="1 2">Belongs to the short-chain dehydrogenases/reductases (SDR) family.</text>
</comment>
<name>A0AAE9ZX70_9BACT</name>
<gene>
    <name evidence="3" type="ORF">PXH66_21115</name>
</gene>
<keyword evidence="4" id="KW-1185">Reference proteome</keyword>
<protein>
    <submittedName>
        <fullName evidence="3">SDR family NAD(P)-dependent oxidoreductase</fullName>
    </submittedName>
</protein>
<dbReference type="PRINTS" id="PR00080">
    <property type="entry name" value="SDRFAMILY"/>
</dbReference>
<evidence type="ECO:0000313" key="3">
    <source>
        <dbReference type="EMBL" id="WED64854.1"/>
    </source>
</evidence>
<dbReference type="PRINTS" id="PR00081">
    <property type="entry name" value="GDHRDH"/>
</dbReference>
<dbReference type="RefSeq" id="WP_330931881.1">
    <property type="nucleotide sequence ID" value="NZ_CP119075.1"/>
</dbReference>
<sequence length="238" mass="24775">MTTPSSQTVLITGAGSGVGRAVAIRFAAASWNVVLVGRRAEALQETAELGGGNCVTHVCDIGDEAQVQGLAATFSSVGVDAVVNCAGTNVSPRSWAGVSSEDYHAVLATNLHGPFYLAKVFMPALRASLGTVVNINSDAGIIGSEKAGVPYVTSKFGLRGLTQSINAEERRHGVRAVSISPGDINTPLLDRRPVPPSAEIRAKMLQAEDVAEAVWFAVTLPGRALVEEIVIRPTEATT</sequence>
<evidence type="ECO:0000313" key="4">
    <source>
        <dbReference type="Proteomes" id="UP001218638"/>
    </source>
</evidence>
<dbReference type="CDD" id="cd05233">
    <property type="entry name" value="SDR_c"/>
    <property type="match status" value="1"/>
</dbReference>
<dbReference type="Gene3D" id="3.40.50.720">
    <property type="entry name" value="NAD(P)-binding Rossmann-like Domain"/>
    <property type="match status" value="1"/>
</dbReference>
<dbReference type="SUPFAM" id="SSF51735">
    <property type="entry name" value="NAD(P)-binding Rossmann-fold domains"/>
    <property type="match status" value="1"/>
</dbReference>
<dbReference type="Pfam" id="PF00106">
    <property type="entry name" value="adh_short"/>
    <property type="match status" value="1"/>
</dbReference>
<dbReference type="InterPro" id="IPR036291">
    <property type="entry name" value="NAD(P)-bd_dom_sf"/>
</dbReference>
<proteinExistence type="inferred from homology"/>
<dbReference type="EMBL" id="CP119075">
    <property type="protein sequence ID" value="WED64854.1"/>
    <property type="molecule type" value="Genomic_DNA"/>
</dbReference>
<dbReference type="GO" id="GO:0016616">
    <property type="term" value="F:oxidoreductase activity, acting on the CH-OH group of donors, NAD or NADP as acceptor"/>
    <property type="evidence" value="ECO:0007669"/>
    <property type="project" value="TreeGrafter"/>
</dbReference>
<reference evidence="3" key="1">
    <citation type="submission" date="2023-03" db="EMBL/GenBank/DDBJ databases">
        <title>Lomoglobus Profundus gen. nov., sp. nov., a novel member of the phylum Verrucomicrobia, isolated from deep-marine sediment of South China Sea.</title>
        <authorList>
            <person name="Ahmad T."/>
            <person name="Ishaq S.E."/>
            <person name="Wang F."/>
        </authorList>
    </citation>
    <scope>NUCLEOTIDE SEQUENCE</scope>
    <source>
        <strain evidence="3">LMO-M01</strain>
    </source>
</reference>
<evidence type="ECO:0000256" key="1">
    <source>
        <dbReference type="ARBA" id="ARBA00006484"/>
    </source>
</evidence>
<dbReference type="AlphaFoldDB" id="A0AAE9ZX70"/>
<evidence type="ECO:0000256" key="2">
    <source>
        <dbReference type="RuleBase" id="RU000363"/>
    </source>
</evidence>
<accession>A0AAE9ZX70</accession>